<dbReference type="SMART" id="SM00396">
    <property type="entry name" value="ZnF_UBR1"/>
    <property type="match status" value="1"/>
</dbReference>
<evidence type="ECO:0000256" key="4">
    <source>
        <dbReference type="SAM" id="MobiDB-lite"/>
    </source>
</evidence>
<dbReference type="InterPro" id="IPR011011">
    <property type="entry name" value="Znf_FYVE_PHD"/>
</dbReference>
<dbReference type="PANTHER" id="PTHR13513:SF9">
    <property type="entry name" value="E3 UBIQUITIN-PROTEIN LIGASE UBR7-RELATED"/>
    <property type="match status" value="1"/>
</dbReference>
<feature type="domain" description="Zinc finger PHD-type" evidence="5">
    <location>
        <begin position="143"/>
        <end position="202"/>
    </location>
</feature>
<dbReference type="InterPro" id="IPR001965">
    <property type="entry name" value="Znf_PHD"/>
</dbReference>
<dbReference type="Proteomes" id="UP001153709">
    <property type="component" value="Chromosome 7"/>
</dbReference>
<feature type="domain" description="UBR-type" evidence="6">
    <location>
        <begin position="49"/>
        <end position="124"/>
    </location>
</feature>
<dbReference type="SMART" id="SM00249">
    <property type="entry name" value="PHD"/>
    <property type="match status" value="1"/>
</dbReference>
<feature type="region of interest" description="Disordered" evidence="4">
    <location>
        <begin position="225"/>
        <end position="252"/>
    </location>
</feature>
<organism evidence="7 8">
    <name type="scientific">Diabrotica balteata</name>
    <name type="common">Banded cucumber beetle</name>
    <dbReference type="NCBI Taxonomy" id="107213"/>
    <lineage>
        <taxon>Eukaryota</taxon>
        <taxon>Metazoa</taxon>
        <taxon>Ecdysozoa</taxon>
        <taxon>Arthropoda</taxon>
        <taxon>Hexapoda</taxon>
        <taxon>Insecta</taxon>
        <taxon>Pterygota</taxon>
        <taxon>Neoptera</taxon>
        <taxon>Endopterygota</taxon>
        <taxon>Coleoptera</taxon>
        <taxon>Polyphaga</taxon>
        <taxon>Cucujiformia</taxon>
        <taxon>Chrysomeloidea</taxon>
        <taxon>Chrysomelidae</taxon>
        <taxon>Galerucinae</taxon>
        <taxon>Diabroticina</taxon>
        <taxon>Diabroticites</taxon>
        <taxon>Diabrotica</taxon>
    </lineage>
</organism>
<dbReference type="InterPro" id="IPR047506">
    <property type="entry name" value="UBR7-like_UBR-box"/>
</dbReference>
<sequence>MSEENENKSTNEEMDTENDSVTVTLNDVLEFENELIENTAAVLGAANDKTCSYVEGYIKRQALYSCLTCIPEAKEDPERGAGVCLACSYHCHDGHELVELYTKRNFRCDCGNSKFNNVVCNLFTDKSLVNDLNAYNQNFSGLYCVCHRPFPDMEDPVPDEMIQCIICEDWYHTRHLGTEVPSNNFAGKASIKYKEMICEACVTKHEFLLNYDSYSMVKPTRVSEETNVDVTSDTAQPSDEIKTDEEQTENENAGYCKKPKQKSLKVCAKFWPNVNWRKELCTCDDCLKMYENEDVAFLLDSEDPVHLYEEKGKAKAQEVVDDHVKQQMNSMNRVQLIDCIAGYNDLKERLGEYLKKFAENKKIVREEDIREFFDEMNARKKQRVDQVEVSHFCR</sequence>
<feature type="compositionally biased region" description="Polar residues" evidence="4">
    <location>
        <begin position="228"/>
        <end position="237"/>
    </location>
</feature>
<dbReference type="AlphaFoldDB" id="A0A9N9T3Y8"/>
<evidence type="ECO:0000259" key="6">
    <source>
        <dbReference type="SMART" id="SM00396"/>
    </source>
</evidence>
<dbReference type="EMBL" id="OU898282">
    <property type="protein sequence ID" value="CAG9838139.1"/>
    <property type="molecule type" value="Genomic_DNA"/>
</dbReference>
<proteinExistence type="predicted"/>
<reference evidence="7" key="1">
    <citation type="submission" date="2022-01" db="EMBL/GenBank/DDBJ databases">
        <authorList>
            <person name="King R."/>
        </authorList>
    </citation>
    <scope>NUCLEOTIDE SEQUENCE</scope>
</reference>
<dbReference type="InterPro" id="IPR013083">
    <property type="entry name" value="Znf_RING/FYVE/PHD"/>
</dbReference>
<keyword evidence="3" id="KW-0862">Zinc</keyword>
<keyword evidence="8" id="KW-1185">Reference proteome</keyword>
<dbReference type="GO" id="GO:0008270">
    <property type="term" value="F:zinc ion binding"/>
    <property type="evidence" value="ECO:0007669"/>
    <property type="project" value="UniProtKB-KW"/>
</dbReference>
<dbReference type="GO" id="GO:0005737">
    <property type="term" value="C:cytoplasm"/>
    <property type="evidence" value="ECO:0007669"/>
    <property type="project" value="TreeGrafter"/>
</dbReference>
<dbReference type="InterPro" id="IPR003126">
    <property type="entry name" value="Znf_UBR"/>
</dbReference>
<keyword evidence="2" id="KW-0863">Zinc-finger</keyword>
<dbReference type="PANTHER" id="PTHR13513">
    <property type="entry name" value="E3 UBIQUITIN-PROTEIN LIGASE UBR7"/>
    <property type="match status" value="1"/>
</dbReference>
<dbReference type="SUPFAM" id="SSF57903">
    <property type="entry name" value="FYVE/PHD zinc finger"/>
    <property type="match status" value="1"/>
</dbReference>
<evidence type="ECO:0000256" key="2">
    <source>
        <dbReference type="ARBA" id="ARBA00022771"/>
    </source>
</evidence>
<dbReference type="Gene3D" id="3.30.40.10">
    <property type="entry name" value="Zinc/RING finger domain, C3HC4 (zinc finger)"/>
    <property type="match status" value="1"/>
</dbReference>
<keyword evidence="1" id="KW-0479">Metal-binding</keyword>
<dbReference type="CDD" id="cd19677">
    <property type="entry name" value="UBR-box_UBR7"/>
    <property type="match status" value="1"/>
</dbReference>
<dbReference type="Pfam" id="PF02207">
    <property type="entry name" value="zf-UBR"/>
    <property type="match status" value="1"/>
</dbReference>
<evidence type="ECO:0008006" key="9">
    <source>
        <dbReference type="Google" id="ProtNLM"/>
    </source>
</evidence>
<accession>A0A9N9T3Y8</accession>
<dbReference type="GO" id="GO:0061630">
    <property type="term" value="F:ubiquitin protein ligase activity"/>
    <property type="evidence" value="ECO:0007669"/>
    <property type="project" value="InterPro"/>
</dbReference>
<evidence type="ECO:0000256" key="1">
    <source>
        <dbReference type="ARBA" id="ARBA00022723"/>
    </source>
</evidence>
<evidence type="ECO:0000313" key="8">
    <source>
        <dbReference type="Proteomes" id="UP001153709"/>
    </source>
</evidence>
<evidence type="ECO:0000256" key="3">
    <source>
        <dbReference type="ARBA" id="ARBA00022833"/>
    </source>
</evidence>
<dbReference type="InterPro" id="IPR040204">
    <property type="entry name" value="UBR7"/>
</dbReference>
<dbReference type="OrthoDB" id="10262564at2759"/>
<dbReference type="CDD" id="cd15542">
    <property type="entry name" value="PHD_UBR7"/>
    <property type="match status" value="1"/>
</dbReference>
<protein>
    <recommendedName>
        <fullName evidence="9">UBR-type domain-containing protein</fullName>
    </recommendedName>
</protein>
<gene>
    <name evidence="7" type="ORF">DIABBA_LOCUS11067</name>
</gene>
<name>A0A9N9T3Y8_DIABA</name>
<evidence type="ECO:0000313" key="7">
    <source>
        <dbReference type="EMBL" id="CAG9838139.1"/>
    </source>
</evidence>
<evidence type="ECO:0000259" key="5">
    <source>
        <dbReference type="SMART" id="SM00249"/>
    </source>
</evidence>